<protein>
    <submittedName>
        <fullName evidence="2">DUF2975 domain-containing protein</fullName>
    </submittedName>
</protein>
<feature type="transmembrane region" description="Helical" evidence="1">
    <location>
        <begin position="20"/>
        <end position="39"/>
    </location>
</feature>
<dbReference type="KEGG" id="niy:FQ775_15800"/>
<evidence type="ECO:0000313" key="2">
    <source>
        <dbReference type="EMBL" id="QDZ01716.1"/>
    </source>
</evidence>
<dbReference type="EMBL" id="CP042301">
    <property type="protein sequence ID" value="QDZ01716.1"/>
    <property type="molecule type" value="Genomic_DNA"/>
</dbReference>
<keyword evidence="1" id="KW-0812">Transmembrane</keyword>
<feature type="transmembrane region" description="Helical" evidence="1">
    <location>
        <begin position="111"/>
        <end position="132"/>
    </location>
</feature>
<evidence type="ECO:0000256" key="1">
    <source>
        <dbReference type="SAM" id="Phobius"/>
    </source>
</evidence>
<reference evidence="2" key="1">
    <citation type="submission" date="2020-04" db="EMBL/GenBank/DDBJ databases">
        <title>Nitratireductor sp. nov. isolated from mangrove soil.</title>
        <authorList>
            <person name="Ye Y."/>
        </authorList>
    </citation>
    <scope>NUCLEOTIDE SEQUENCE</scope>
    <source>
        <strain evidence="2">SY7</strain>
    </source>
</reference>
<dbReference type="Pfam" id="PF11188">
    <property type="entry name" value="DUF2975"/>
    <property type="match status" value="1"/>
</dbReference>
<dbReference type="AlphaFoldDB" id="A0A5B8L1C8"/>
<sequence>MTTEFDRARRLSSRMRHVTALFATAVLLAAGGLLIVASVDAPTFRNILEDSFAEGHRIALTPASTTVTLVLLAIQLAILMSAFYCLWRMFGAFASDEPLTADAANWMHRAGVAFLATAATSVLMRTAVVSALTFANPPGERALSVSLGSPDLLAFLMAGVLLITGRIIAGAAEIREDHRAIV</sequence>
<feature type="transmembrane region" description="Helical" evidence="1">
    <location>
        <begin position="152"/>
        <end position="169"/>
    </location>
</feature>
<keyword evidence="1" id="KW-1133">Transmembrane helix</keyword>
<evidence type="ECO:0000313" key="3">
    <source>
        <dbReference type="Proteomes" id="UP000321389"/>
    </source>
</evidence>
<proteinExistence type="predicted"/>
<gene>
    <name evidence="2" type="ORF">FQ775_15800</name>
</gene>
<dbReference type="InterPro" id="IPR021354">
    <property type="entry name" value="DUF2975"/>
</dbReference>
<name>A0A5B8L1C8_9HYPH</name>
<dbReference type="RefSeq" id="WP_146300357.1">
    <property type="nucleotide sequence ID" value="NZ_CP042301.2"/>
</dbReference>
<dbReference type="Proteomes" id="UP000321389">
    <property type="component" value="Chromosome"/>
</dbReference>
<keyword evidence="1" id="KW-0472">Membrane</keyword>
<dbReference type="OrthoDB" id="8100870at2"/>
<organism evidence="2 3">
    <name type="scientific">Nitratireductor mangrovi</name>
    <dbReference type="NCBI Taxonomy" id="2599600"/>
    <lineage>
        <taxon>Bacteria</taxon>
        <taxon>Pseudomonadati</taxon>
        <taxon>Pseudomonadota</taxon>
        <taxon>Alphaproteobacteria</taxon>
        <taxon>Hyphomicrobiales</taxon>
        <taxon>Phyllobacteriaceae</taxon>
        <taxon>Nitratireductor</taxon>
    </lineage>
</organism>
<feature type="transmembrane region" description="Helical" evidence="1">
    <location>
        <begin position="69"/>
        <end position="90"/>
    </location>
</feature>
<keyword evidence="3" id="KW-1185">Reference proteome</keyword>
<accession>A0A5B8L1C8</accession>